<comment type="caution">
    <text evidence="3">The sequence shown here is derived from an EMBL/GenBank/DDBJ whole genome shotgun (WGS) entry which is preliminary data.</text>
</comment>
<keyword evidence="6" id="KW-1185">Reference proteome</keyword>
<sequence length="1641" mass="187647">METGEEAPLAMPYPPEGVEWHNRWAELENAYALLEKQNQSLQKQVSDLKGALHEKLQEPPATEDTELRQKLQEQVDLLLTEEVRKEEKIARFAKELEEQTGKMSELSRAKFQLEYEKSRTESEILPIKAERDRLQSEKQMKDRIIDDLRKELASSRDEQDKLFREKFEMARDLRRQLQAEKAAASYQQQMAEEALQAQYREKKLKEELERKVKDLQEDFANKKAALEDQRRISDDRAQRMDENWKTAQAQLAETVADLKSACEVRDEMAMELQMLKTELEEQRQQYQRLSQEHEDFLRRRIPGADTGELPNGYESLTELVRIAHTSRQEALQERAAKENLQKVLQDIEREIRQRYPVLMSQNQELKELRAQNAEMKEQNRIIYQKAREYATYNRDAEARAQRAEHAYTIADLHAHDLTKQLAVLLHDKNRWSNASLAASRATFFQMTKAAEEEGEWPLSSVQDVVQQNVALRKALRQLEARCQEEDAKEKEAMEDREQQLEGELEKKAEELQELTSQLQELKDAVEDVSRHRDAALRKVKTLEAAQAALPPRSTGSEHHAAQAPAEDPKLQRLAAREEELRTQVLELQKSSSQASCALATAEAKLDFERQRRGDAEESSKQLKREVKEVQERVNQQAKFIEDLREEKCIEERKLREAQHTLQSAQSSKGEVESMLKAEESKVSTLEKSHAVLQTEKQLLEREVAALQVRTSQERESLKRDLEEQYKKQEDLVLNLSKKSQEDMQRLEATLRESREQAAQATQRAKEEQIAKLEAKLAAAQREIERRSGFRSSAEVVAEAETQLDRSEHMMDQLMNPEQRGDVRLAQVAEREEQHRKTVETWKKLLAQQSAELRDSKAEQERLEEEVNSLKAKFQEEREKIEEASQRDKVKASELAVRLDETRTEVLGLKSQVEASNVELETAKLDWEQKLRDSTEQLSCLERERKDLQDQVQKAEQKYQEEVKLHATDAKELGSAHERLTELDRSCLQLKHQVADLERETLRAREERKEELSSARKRMEQAERHAENLSEENARYRDQMVALSRGIESSEQASSVLLEMKQARELGEVERRKLELQKTQIEEDAKAVRAENQSLREQLANEQRENWRLQKDCQLETQSRAKLLQIDMIEDENCRLEAENKIMKSKLEEAEKKADATTNPLVEQLEVAKKRTGEVESELKQLKSKADEWKSMYEACKFKEDDIKKWEVQQAELKSNVTSLEAILAPEKIGSLQGKLEEEQKICKEEKSKVQDLTKARDALQGTLKTKEAEFNKQASALKAVQGIKELHTRRLHELEAETKKLKEENQRHKEPEEVKQLQKRVHELEAETKKLKEENQRHKEPEEVKQLQKRVHELEAETKKLKEENQRHKEPEEVKQLQKRVHELEAETKKMKEENQRLKDPEEVKQLQRHADTALHLAMEYRTAMEVLLPEVEKRADAARPIAPAAAAPATAPGTAPATNAPPPTAASPAQKETTAQKETSSVESKDAAKEAKRPAVPGALGQATAQPKPAQPAAPEARTAAPPAVTTTTTSVVPPATPVVPKESPESAPAKRKEQPVQQPGQVERAAKTARSEGPPVKKQPVPAKAPAASGGAPASTTTAAAPASAATPPTTPAPSPALTPRAAPIEIMDVDEEPPKPSS</sequence>
<feature type="compositionally biased region" description="Basic and acidic residues" evidence="2">
    <location>
        <begin position="555"/>
        <end position="571"/>
    </location>
</feature>
<dbReference type="PANTHER" id="PTHR18898:SF2">
    <property type="entry name" value="NUCLEOPROTEIN TPR"/>
    <property type="match status" value="1"/>
</dbReference>
<feature type="coiled-coil region" evidence="1">
    <location>
        <begin position="675"/>
        <end position="782"/>
    </location>
</feature>
<evidence type="ECO:0000256" key="1">
    <source>
        <dbReference type="SAM" id="Coils"/>
    </source>
</evidence>
<organism evidence="3">
    <name type="scientific">Cladocopium goreaui</name>
    <dbReference type="NCBI Taxonomy" id="2562237"/>
    <lineage>
        <taxon>Eukaryota</taxon>
        <taxon>Sar</taxon>
        <taxon>Alveolata</taxon>
        <taxon>Dinophyceae</taxon>
        <taxon>Suessiales</taxon>
        <taxon>Symbiodiniaceae</taxon>
        <taxon>Cladocopium</taxon>
    </lineage>
</organism>
<name>A0A9P1FEX4_9DINO</name>
<accession>A0A9P1FEX4</accession>
<feature type="region of interest" description="Disordered" evidence="2">
    <location>
        <begin position="787"/>
        <end position="806"/>
    </location>
</feature>
<feature type="compositionally biased region" description="Basic and acidic residues" evidence="2">
    <location>
        <begin position="1544"/>
        <end position="1556"/>
    </location>
</feature>
<feature type="compositionally biased region" description="Low complexity" evidence="2">
    <location>
        <begin position="1443"/>
        <end position="1459"/>
    </location>
</feature>
<dbReference type="EMBL" id="CAMXCT010000091">
    <property type="protein sequence ID" value="CAI3973668.1"/>
    <property type="molecule type" value="Genomic_DNA"/>
</dbReference>
<evidence type="ECO:0000313" key="3">
    <source>
        <dbReference type="EMBL" id="CAI3973668.1"/>
    </source>
</evidence>
<evidence type="ECO:0000313" key="6">
    <source>
        <dbReference type="Proteomes" id="UP001152797"/>
    </source>
</evidence>
<feature type="compositionally biased region" description="Low complexity" evidence="2">
    <location>
        <begin position="1503"/>
        <end position="1535"/>
    </location>
</feature>
<gene>
    <name evidence="3" type="ORF">C1SCF055_LOCUS2148</name>
</gene>
<feature type="compositionally biased region" description="Basic and acidic residues" evidence="2">
    <location>
        <begin position="1484"/>
        <end position="1494"/>
    </location>
</feature>
<dbReference type="Proteomes" id="UP001152797">
    <property type="component" value="Unassembled WGS sequence"/>
</dbReference>
<feature type="coiled-coil region" evidence="1">
    <location>
        <begin position="461"/>
        <end position="538"/>
    </location>
</feature>
<feature type="compositionally biased region" description="Low complexity" evidence="2">
    <location>
        <begin position="1576"/>
        <end position="1610"/>
    </location>
</feature>
<reference evidence="4" key="2">
    <citation type="submission" date="2024-04" db="EMBL/GenBank/DDBJ databases">
        <authorList>
            <person name="Chen Y."/>
            <person name="Shah S."/>
            <person name="Dougan E. K."/>
            <person name="Thang M."/>
            <person name="Chan C."/>
        </authorList>
    </citation>
    <scope>NUCLEOTIDE SEQUENCE [LARGE SCALE GENOMIC DNA]</scope>
</reference>
<feature type="region of interest" description="Disordered" evidence="2">
    <location>
        <begin position="1443"/>
        <end position="1641"/>
    </location>
</feature>
<reference evidence="3" key="1">
    <citation type="submission" date="2022-10" db="EMBL/GenBank/DDBJ databases">
        <authorList>
            <person name="Chen Y."/>
            <person name="Dougan E. K."/>
            <person name="Chan C."/>
            <person name="Rhodes N."/>
            <person name="Thang M."/>
        </authorList>
    </citation>
    <scope>NUCLEOTIDE SEQUENCE</scope>
</reference>
<evidence type="ECO:0000313" key="5">
    <source>
        <dbReference type="EMBL" id="CAL4760980.1"/>
    </source>
</evidence>
<proteinExistence type="predicted"/>
<feature type="compositionally biased region" description="Polar residues" evidence="2">
    <location>
        <begin position="1471"/>
        <end position="1483"/>
    </location>
</feature>
<dbReference type="OrthoDB" id="3549872at2759"/>
<feature type="coiled-coil region" evidence="1">
    <location>
        <begin position="1070"/>
        <end position="1111"/>
    </location>
</feature>
<dbReference type="GO" id="GO:0006406">
    <property type="term" value="P:mRNA export from nucleus"/>
    <property type="evidence" value="ECO:0007669"/>
    <property type="project" value="TreeGrafter"/>
</dbReference>
<feature type="coiled-coil region" evidence="1">
    <location>
        <begin position="24"/>
        <end position="165"/>
    </location>
</feature>
<feature type="region of interest" description="Disordered" evidence="2">
    <location>
        <begin position="1297"/>
        <end position="1407"/>
    </location>
</feature>
<dbReference type="EMBL" id="CAMXCT030000091">
    <property type="protein sequence ID" value="CAL4760980.1"/>
    <property type="molecule type" value="Genomic_DNA"/>
</dbReference>
<dbReference type="EMBL" id="CAMXCT020000091">
    <property type="protein sequence ID" value="CAL1127043.1"/>
    <property type="molecule type" value="Genomic_DNA"/>
</dbReference>
<evidence type="ECO:0000256" key="2">
    <source>
        <dbReference type="SAM" id="MobiDB-lite"/>
    </source>
</evidence>
<protein>
    <submittedName>
        <fullName evidence="5">Nucleoprotein TPR</fullName>
    </submittedName>
</protein>
<feature type="region of interest" description="Disordered" evidence="2">
    <location>
        <begin position="547"/>
        <end position="571"/>
    </location>
</feature>
<dbReference type="GO" id="GO:0017056">
    <property type="term" value="F:structural constituent of nuclear pore"/>
    <property type="evidence" value="ECO:0007669"/>
    <property type="project" value="TreeGrafter"/>
</dbReference>
<dbReference type="GO" id="GO:0005643">
    <property type="term" value="C:nuclear pore"/>
    <property type="evidence" value="ECO:0007669"/>
    <property type="project" value="TreeGrafter"/>
</dbReference>
<evidence type="ECO:0000313" key="4">
    <source>
        <dbReference type="EMBL" id="CAL1127043.1"/>
    </source>
</evidence>
<dbReference type="PANTHER" id="PTHR18898">
    <property type="entry name" value="NUCLEOPROTEIN TPR-RELATED"/>
    <property type="match status" value="1"/>
</dbReference>
<feature type="region of interest" description="Disordered" evidence="2">
    <location>
        <begin position="1007"/>
        <end position="1031"/>
    </location>
</feature>
<feature type="coiled-coil region" evidence="1">
    <location>
        <begin position="265"/>
        <end position="299"/>
    </location>
</feature>
<feature type="coiled-coil region" evidence="1">
    <location>
        <begin position="330"/>
        <end position="385"/>
    </location>
</feature>
<keyword evidence="1" id="KW-0175">Coiled coil</keyword>
<feature type="coiled-coil region" evidence="1">
    <location>
        <begin position="198"/>
        <end position="232"/>
    </location>
</feature>
<feature type="coiled-coil region" evidence="1">
    <location>
        <begin position="838"/>
        <end position="886"/>
    </location>
</feature>